<feature type="domain" description="GP-PDE" evidence="1">
    <location>
        <begin position="3"/>
        <end position="229"/>
    </location>
</feature>
<reference evidence="2 3" key="1">
    <citation type="submission" date="2016-08" db="EMBL/GenBank/DDBJ databases">
        <title>New Insights into Marine Group III Euryarchaeota, from dark to light.</title>
        <authorList>
            <person name="Haro-Moreno J.M."/>
            <person name="Rodriguez-Valera F."/>
            <person name="Lopez-Garcia P."/>
            <person name="Moreira D."/>
            <person name="Martin-Cuadrado A.B."/>
        </authorList>
    </citation>
    <scope>NUCLEOTIDE SEQUENCE [LARGE SCALE GENOMIC DNA]</scope>
    <source>
        <strain evidence="2">CG-Epi3</strain>
    </source>
</reference>
<dbReference type="Proteomes" id="UP000183138">
    <property type="component" value="Unassembled WGS sequence"/>
</dbReference>
<dbReference type="AlphaFoldDB" id="A0A1J5U4N1"/>
<sequence>MSPLIISHRGKVDLVSPENVLIGIQEAIKLGVDMIEFDVRSTKDGRLVCHHDATVDNRMISDLTYDVLKNLKKSICKIEEVIDICKDKVGVNLEIKEKGFEDKIVNLLTSTFSYDKIFVTSFLPSVVRKVKTLDSKITAGLLIGDSINYRVFYRILKESIFMTEFHYSKADFISPFYKIYEMGLMKRFENLGIPIQLWTVNDLFLLKDLINSDIQSVVTDVPRKLFQAHPNLKDV</sequence>
<dbReference type="CDD" id="cd08556">
    <property type="entry name" value="GDPD"/>
    <property type="match status" value="1"/>
</dbReference>
<dbReference type="PANTHER" id="PTHR46211">
    <property type="entry name" value="GLYCEROPHOSPHORYL DIESTER PHOSPHODIESTERASE"/>
    <property type="match status" value="1"/>
</dbReference>
<dbReference type="Gene3D" id="3.20.20.190">
    <property type="entry name" value="Phosphatidylinositol (PI) phosphodiesterase"/>
    <property type="match status" value="1"/>
</dbReference>
<evidence type="ECO:0000313" key="2">
    <source>
        <dbReference type="EMBL" id="OIR23360.1"/>
    </source>
</evidence>
<proteinExistence type="predicted"/>
<name>A0A1J5U4N1_9ARCH</name>
<dbReference type="GO" id="GO:0006629">
    <property type="term" value="P:lipid metabolic process"/>
    <property type="evidence" value="ECO:0007669"/>
    <property type="project" value="InterPro"/>
</dbReference>
<dbReference type="SUPFAM" id="SSF51695">
    <property type="entry name" value="PLC-like phosphodiesterases"/>
    <property type="match status" value="1"/>
</dbReference>
<evidence type="ECO:0000259" key="1">
    <source>
        <dbReference type="PROSITE" id="PS51704"/>
    </source>
</evidence>
<dbReference type="EMBL" id="MIYY01000012">
    <property type="protein sequence ID" value="OIR23360.1"/>
    <property type="molecule type" value="Genomic_DNA"/>
</dbReference>
<dbReference type="PANTHER" id="PTHR46211:SF1">
    <property type="entry name" value="GLYCEROPHOSPHODIESTER PHOSPHODIESTERASE, CYTOPLASMIC"/>
    <property type="match status" value="1"/>
</dbReference>
<dbReference type="InterPro" id="IPR017946">
    <property type="entry name" value="PLC-like_Pdiesterase_TIM-brl"/>
</dbReference>
<organism evidence="2 3">
    <name type="scientific">Marine Group III euryarchaeote CG-Epi3</name>
    <dbReference type="NCBI Taxonomy" id="1888997"/>
    <lineage>
        <taxon>Archaea</taxon>
        <taxon>Methanobacteriati</taxon>
        <taxon>Thermoplasmatota</taxon>
        <taxon>Thermoplasmata</taxon>
        <taxon>Candidatus Thermoprofundales</taxon>
    </lineage>
</organism>
<evidence type="ECO:0000313" key="3">
    <source>
        <dbReference type="Proteomes" id="UP000183138"/>
    </source>
</evidence>
<accession>A0A1J5U4N1</accession>
<dbReference type="InterPro" id="IPR030395">
    <property type="entry name" value="GP_PDE_dom"/>
</dbReference>
<dbReference type="GO" id="GO:0008081">
    <property type="term" value="F:phosphoric diester hydrolase activity"/>
    <property type="evidence" value="ECO:0007669"/>
    <property type="project" value="InterPro"/>
</dbReference>
<gene>
    <name evidence="2" type="ORF">BEU00_00490</name>
</gene>
<protein>
    <recommendedName>
        <fullName evidence="1">GP-PDE domain-containing protein</fullName>
    </recommendedName>
</protein>
<dbReference type="Pfam" id="PF03009">
    <property type="entry name" value="GDPD"/>
    <property type="match status" value="1"/>
</dbReference>
<dbReference type="PROSITE" id="PS51704">
    <property type="entry name" value="GP_PDE"/>
    <property type="match status" value="1"/>
</dbReference>
<comment type="caution">
    <text evidence="2">The sequence shown here is derived from an EMBL/GenBank/DDBJ whole genome shotgun (WGS) entry which is preliminary data.</text>
</comment>